<evidence type="ECO:0008006" key="4">
    <source>
        <dbReference type="Google" id="ProtNLM"/>
    </source>
</evidence>
<evidence type="ECO:0000256" key="1">
    <source>
        <dbReference type="SAM" id="SignalP"/>
    </source>
</evidence>
<evidence type="ECO:0000313" key="3">
    <source>
        <dbReference type="Proteomes" id="UP000319801"/>
    </source>
</evidence>
<reference evidence="2 3" key="1">
    <citation type="journal article" date="2019" name="Genome Biol. Evol.">
        <title>Whole-Genome Sequencing of the Giant Devil Catfish, Bagarius yarrelli.</title>
        <authorList>
            <person name="Jiang W."/>
            <person name="Lv Y."/>
            <person name="Cheng L."/>
            <person name="Yang K."/>
            <person name="Chao B."/>
            <person name="Wang X."/>
            <person name="Li Y."/>
            <person name="Pan X."/>
            <person name="You X."/>
            <person name="Zhang Y."/>
            <person name="Yang J."/>
            <person name="Li J."/>
            <person name="Zhang X."/>
            <person name="Liu S."/>
            <person name="Sun C."/>
            <person name="Yang J."/>
            <person name="Shi Q."/>
        </authorList>
    </citation>
    <scope>NUCLEOTIDE SEQUENCE [LARGE SCALE GENOMIC DNA]</scope>
    <source>
        <strain evidence="2">JWS20170419001</strain>
        <tissue evidence="2">Muscle</tissue>
    </source>
</reference>
<proteinExistence type="predicted"/>
<sequence length="71" mass="7739">MRKARGFPGVLIVFLVPCPVLHITQGGAAENGSSYEGKAAARRIILSARGSTFPRFLSFHPLASFVLARYY</sequence>
<keyword evidence="1" id="KW-0732">Signal</keyword>
<comment type="caution">
    <text evidence="2">The sequence shown here is derived from an EMBL/GenBank/DDBJ whole genome shotgun (WGS) entry which is preliminary data.</text>
</comment>
<feature type="signal peptide" evidence="1">
    <location>
        <begin position="1"/>
        <end position="29"/>
    </location>
</feature>
<gene>
    <name evidence="2" type="ORF">Baya_11662</name>
</gene>
<keyword evidence="3" id="KW-1185">Reference proteome</keyword>
<accession>A0A556V152</accession>
<dbReference type="EMBL" id="VCAZ01000091">
    <property type="protein sequence ID" value="TSR16023.1"/>
    <property type="molecule type" value="Genomic_DNA"/>
</dbReference>
<organism evidence="2 3">
    <name type="scientific">Bagarius yarrelli</name>
    <name type="common">Goonch</name>
    <name type="synonym">Bagrus yarrelli</name>
    <dbReference type="NCBI Taxonomy" id="175774"/>
    <lineage>
        <taxon>Eukaryota</taxon>
        <taxon>Metazoa</taxon>
        <taxon>Chordata</taxon>
        <taxon>Craniata</taxon>
        <taxon>Vertebrata</taxon>
        <taxon>Euteleostomi</taxon>
        <taxon>Actinopterygii</taxon>
        <taxon>Neopterygii</taxon>
        <taxon>Teleostei</taxon>
        <taxon>Ostariophysi</taxon>
        <taxon>Siluriformes</taxon>
        <taxon>Sisoridae</taxon>
        <taxon>Sisorinae</taxon>
        <taxon>Bagarius</taxon>
    </lineage>
</organism>
<evidence type="ECO:0000313" key="2">
    <source>
        <dbReference type="EMBL" id="TSR16023.1"/>
    </source>
</evidence>
<dbReference type="AlphaFoldDB" id="A0A556V152"/>
<dbReference type="Proteomes" id="UP000319801">
    <property type="component" value="Unassembled WGS sequence"/>
</dbReference>
<name>A0A556V152_BAGYA</name>
<protein>
    <recommendedName>
        <fullName evidence="4">Secreted protein</fullName>
    </recommendedName>
</protein>
<feature type="chain" id="PRO_5021765756" description="Secreted protein" evidence="1">
    <location>
        <begin position="30"/>
        <end position="71"/>
    </location>
</feature>